<evidence type="ECO:0000259" key="3">
    <source>
        <dbReference type="PROSITE" id="PS51114"/>
    </source>
</evidence>
<dbReference type="GO" id="GO:0061630">
    <property type="term" value="F:ubiquitin protein ligase activity"/>
    <property type="evidence" value="ECO:0007669"/>
    <property type="project" value="TreeGrafter"/>
</dbReference>
<feature type="region of interest" description="Disordered" evidence="1">
    <location>
        <begin position="33"/>
        <end position="58"/>
    </location>
</feature>
<dbReference type="GO" id="GO:0036503">
    <property type="term" value="P:ERAD pathway"/>
    <property type="evidence" value="ECO:0007669"/>
    <property type="project" value="TreeGrafter"/>
</dbReference>
<feature type="domain" description="FBA" evidence="3">
    <location>
        <begin position="173"/>
        <end position="353"/>
    </location>
</feature>
<dbReference type="SMART" id="SM01198">
    <property type="entry name" value="FBA"/>
    <property type="match status" value="1"/>
</dbReference>
<feature type="compositionally biased region" description="Basic and acidic residues" evidence="1">
    <location>
        <begin position="33"/>
        <end position="43"/>
    </location>
</feature>
<accession>A0A7R9FL98</accession>
<dbReference type="GO" id="GO:0006516">
    <property type="term" value="P:glycoprotein catabolic process"/>
    <property type="evidence" value="ECO:0007669"/>
    <property type="project" value="TreeGrafter"/>
</dbReference>
<dbReference type="PANTHER" id="PTHR12125">
    <property type="entry name" value="F-BOX ONLY PROTEIN 6-LIKE PROTEIN"/>
    <property type="match status" value="1"/>
</dbReference>
<dbReference type="FunFam" id="2.60.120.260:FF:000012">
    <property type="entry name" value="F-box only protein 2"/>
    <property type="match status" value="1"/>
</dbReference>
<dbReference type="PROSITE" id="PS51114">
    <property type="entry name" value="FBA"/>
    <property type="match status" value="1"/>
</dbReference>
<dbReference type="SUPFAM" id="SSF81383">
    <property type="entry name" value="F-box domain"/>
    <property type="match status" value="1"/>
</dbReference>
<dbReference type="EMBL" id="OE000637">
    <property type="protein sequence ID" value="CAD7454554.1"/>
    <property type="molecule type" value="Genomic_DNA"/>
</dbReference>
<sequence>MMRGFVRLLQEGGLWEDKIQEEVEGDTIVERPSEVNNEGEERRIQKKQKMSEACGTGSQEGYDAKIEREMLENDAEGIIMGGWSAKPPINMNSEAEVGYFIRGIPLPEEVLIILLSNVDHKTLLNCRQVCKLWRELVDGSVWKEKFRREGRSYHSFRAVASSRKLPWYAYYWIFHKDPFGRNLIKNGCGQNKLLDWTFRSNGGNKWDVESPPLGCEPVPSEVGADSCFVTSYQLCSKQQLVDLRVEGVPPQIMDELKPCITVSEWYAGRFDCSCVYEMQIKLLNSHRSPLEEFQQQESMHAGENTEWRKISNTFKNYKNGVRYLLFCHGGVDSQFWAGHYGSKMTGARVELSLPPRS</sequence>
<dbReference type="SUPFAM" id="SSF49785">
    <property type="entry name" value="Galactose-binding domain-like"/>
    <property type="match status" value="1"/>
</dbReference>
<dbReference type="Pfam" id="PF12937">
    <property type="entry name" value="F-box-like"/>
    <property type="match status" value="1"/>
</dbReference>
<organism evidence="4">
    <name type="scientific">Timema tahoe</name>
    <dbReference type="NCBI Taxonomy" id="61484"/>
    <lineage>
        <taxon>Eukaryota</taxon>
        <taxon>Metazoa</taxon>
        <taxon>Ecdysozoa</taxon>
        <taxon>Arthropoda</taxon>
        <taxon>Hexapoda</taxon>
        <taxon>Insecta</taxon>
        <taxon>Pterygota</taxon>
        <taxon>Neoptera</taxon>
        <taxon>Polyneoptera</taxon>
        <taxon>Phasmatodea</taxon>
        <taxon>Timematodea</taxon>
        <taxon>Timematoidea</taxon>
        <taxon>Timematidae</taxon>
        <taxon>Timema</taxon>
    </lineage>
</organism>
<dbReference type="Pfam" id="PF04300">
    <property type="entry name" value="FBA"/>
    <property type="match status" value="1"/>
</dbReference>
<dbReference type="InterPro" id="IPR039752">
    <property type="entry name" value="F-box_only"/>
</dbReference>
<dbReference type="InterPro" id="IPR001810">
    <property type="entry name" value="F-box_dom"/>
</dbReference>
<evidence type="ECO:0008006" key="5">
    <source>
        <dbReference type="Google" id="ProtNLM"/>
    </source>
</evidence>
<evidence type="ECO:0000256" key="1">
    <source>
        <dbReference type="SAM" id="MobiDB-lite"/>
    </source>
</evidence>
<protein>
    <recommendedName>
        <fullName evidence="5">F-box protein</fullName>
    </recommendedName>
</protein>
<feature type="domain" description="F-box" evidence="2">
    <location>
        <begin position="100"/>
        <end position="145"/>
    </location>
</feature>
<dbReference type="InterPro" id="IPR008979">
    <property type="entry name" value="Galactose-bd-like_sf"/>
</dbReference>
<dbReference type="Gene3D" id="2.60.120.260">
    <property type="entry name" value="Galactose-binding domain-like"/>
    <property type="match status" value="1"/>
</dbReference>
<reference evidence="4" key="1">
    <citation type="submission" date="2020-11" db="EMBL/GenBank/DDBJ databases">
        <authorList>
            <person name="Tran Van P."/>
        </authorList>
    </citation>
    <scope>NUCLEOTIDE SEQUENCE</scope>
</reference>
<dbReference type="PANTHER" id="PTHR12125:SF5">
    <property type="entry name" value="F-BOX DOMAIN-CONTAINING PROTEIN"/>
    <property type="match status" value="1"/>
</dbReference>
<dbReference type="InterPro" id="IPR007397">
    <property type="entry name" value="F-box-assoc_dom"/>
</dbReference>
<evidence type="ECO:0000259" key="2">
    <source>
        <dbReference type="PROSITE" id="PS50181"/>
    </source>
</evidence>
<dbReference type="GO" id="GO:0019005">
    <property type="term" value="C:SCF ubiquitin ligase complex"/>
    <property type="evidence" value="ECO:0007669"/>
    <property type="project" value="TreeGrafter"/>
</dbReference>
<gene>
    <name evidence="4" type="ORF">TTEB3V08_LOCUS2656</name>
</gene>
<dbReference type="AlphaFoldDB" id="A0A7R9FL98"/>
<dbReference type="GO" id="GO:0031146">
    <property type="term" value="P:SCF-dependent proteasomal ubiquitin-dependent protein catabolic process"/>
    <property type="evidence" value="ECO:0007669"/>
    <property type="project" value="TreeGrafter"/>
</dbReference>
<evidence type="ECO:0000313" key="4">
    <source>
        <dbReference type="EMBL" id="CAD7454554.1"/>
    </source>
</evidence>
<dbReference type="SMART" id="SM00256">
    <property type="entry name" value="FBOX"/>
    <property type="match status" value="1"/>
</dbReference>
<dbReference type="InterPro" id="IPR036047">
    <property type="entry name" value="F-box-like_dom_sf"/>
</dbReference>
<dbReference type="PROSITE" id="PS50181">
    <property type="entry name" value="FBOX"/>
    <property type="match status" value="1"/>
</dbReference>
<proteinExistence type="predicted"/>
<dbReference type="Gene3D" id="1.20.1280.50">
    <property type="match status" value="1"/>
</dbReference>
<dbReference type="GO" id="GO:0005737">
    <property type="term" value="C:cytoplasm"/>
    <property type="evidence" value="ECO:0007669"/>
    <property type="project" value="TreeGrafter"/>
</dbReference>
<name>A0A7R9FL98_9NEOP</name>